<protein>
    <submittedName>
        <fullName evidence="1">Glycosyltransferase</fullName>
        <ecNumber evidence="1">2.4.-.-</ecNumber>
    </submittedName>
</protein>
<dbReference type="Proteomes" id="UP001485459">
    <property type="component" value="Chromosome"/>
</dbReference>
<keyword evidence="1" id="KW-0808">Transferase</keyword>
<dbReference type="EC" id="2.4.-.-" evidence="1"/>
<proteinExistence type="predicted"/>
<dbReference type="Gene3D" id="3.40.50.2000">
    <property type="entry name" value="Glycogen Phosphorylase B"/>
    <property type="match status" value="1"/>
</dbReference>
<dbReference type="SUPFAM" id="SSF53756">
    <property type="entry name" value="UDP-Glycosyltransferase/glycogen phosphorylase"/>
    <property type="match status" value="1"/>
</dbReference>
<organism evidence="1 2">
    <name type="scientific">Chitinophaga pollutisoli</name>
    <dbReference type="NCBI Taxonomy" id="3133966"/>
    <lineage>
        <taxon>Bacteria</taxon>
        <taxon>Pseudomonadati</taxon>
        <taxon>Bacteroidota</taxon>
        <taxon>Chitinophagia</taxon>
        <taxon>Chitinophagales</taxon>
        <taxon>Chitinophagaceae</taxon>
        <taxon>Chitinophaga</taxon>
    </lineage>
</organism>
<accession>A0ABZ2YQG2</accession>
<evidence type="ECO:0000313" key="2">
    <source>
        <dbReference type="Proteomes" id="UP001485459"/>
    </source>
</evidence>
<keyword evidence="2" id="KW-1185">Reference proteome</keyword>
<dbReference type="Pfam" id="PF13692">
    <property type="entry name" value="Glyco_trans_1_4"/>
    <property type="match status" value="1"/>
</dbReference>
<reference evidence="2" key="1">
    <citation type="submission" date="2024-03" db="EMBL/GenBank/DDBJ databases">
        <title>Chitinophaga horti sp. nov., isolated from garden soil.</title>
        <authorList>
            <person name="Lee D.S."/>
            <person name="Han D.M."/>
            <person name="Baek J.H."/>
            <person name="Choi D.G."/>
            <person name="Jeon J.H."/>
            <person name="Jeon C.O."/>
        </authorList>
    </citation>
    <scope>NUCLEOTIDE SEQUENCE [LARGE SCALE GENOMIC DNA]</scope>
    <source>
        <strain evidence="2">GPA1</strain>
    </source>
</reference>
<sequence length="405" mass="45293">MIRNRDIIIVGLQPWDIEIGSNCKNIAAVMARTNRVLYVNRALDRISAIRDRNDAKTRTRKSSIAGQASDLQLIAPNLWTLDPRTILESINWIPFAGLFDRLNRINNKRMANAINDAAARLGFSDPLLFIDNDFFRAFYLPEMISGVSGTIYYIRDNLTSQPYFQRHGLRLEPQLMAKSTVVVANSAWLASYGRKHNPASFDIGQGCDFSWLDNVGPEAPSLLKENGKPVIGYVGALIASRLDIGLMEDIAARRPDWQFLLVGPEDEAFRQSPLHTMPNVLFTGNRPSSELPSWIQSFDVCINPQLVNPMTIGNYPRKIDEYLAFGKPVAATATEAMEMFASYVYLCKGAGEYIDAIAKGLREHDETLRERRKAFALSHTWENSLAALEAALTSVSTQPKTVQHG</sequence>
<evidence type="ECO:0000313" key="1">
    <source>
        <dbReference type="EMBL" id="WZN41465.1"/>
    </source>
</evidence>
<gene>
    <name evidence="1" type="ORF">WJU16_00240</name>
</gene>
<dbReference type="RefSeq" id="WP_341836314.1">
    <property type="nucleotide sequence ID" value="NZ_CP149822.1"/>
</dbReference>
<name>A0ABZ2YQG2_9BACT</name>
<keyword evidence="1" id="KW-0328">Glycosyltransferase</keyword>
<dbReference type="EMBL" id="CP149822">
    <property type="protein sequence ID" value="WZN41465.1"/>
    <property type="molecule type" value="Genomic_DNA"/>
</dbReference>
<dbReference type="GO" id="GO:0016757">
    <property type="term" value="F:glycosyltransferase activity"/>
    <property type="evidence" value="ECO:0007669"/>
    <property type="project" value="UniProtKB-KW"/>
</dbReference>